<evidence type="ECO:0000256" key="8">
    <source>
        <dbReference type="ARBA" id="ARBA00022989"/>
    </source>
</evidence>
<accession>A0A5J6MMH8</accession>
<keyword evidence="6" id="KW-0812">Transmembrane</keyword>
<evidence type="ECO:0000256" key="4">
    <source>
        <dbReference type="ARBA" id="ARBA00022676"/>
    </source>
</evidence>
<dbReference type="GO" id="GO:0008378">
    <property type="term" value="F:galactosyltransferase activity"/>
    <property type="evidence" value="ECO:0007669"/>
    <property type="project" value="TreeGrafter"/>
</dbReference>
<dbReference type="UniPathway" id="UPA00378"/>
<dbReference type="SUPFAM" id="SSF53448">
    <property type="entry name" value="Nucleotide-diphospho-sugar transferases"/>
    <property type="match status" value="1"/>
</dbReference>
<dbReference type="InterPro" id="IPR027791">
    <property type="entry name" value="Galactosyl_T_C"/>
</dbReference>
<dbReference type="Proteomes" id="UP000326202">
    <property type="component" value="Chromosome"/>
</dbReference>
<dbReference type="KEGG" id="htq:FRZ44_40380"/>
<keyword evidence="9" id="KW-0472">Membrane</keyword>
<comment type="subcellular location">
    <subcellularLocation>
        <location evidence="1">Membrane</location>
        <topology evidence="1">Single-pass type II membrane protein</topology>
    </subcellularLocation>
</comment>
<evidence type="ECO:0000256" key="10">
    <source>
        <dbReference type="ARBA" id="ARBA00023180"/>
    </source>
</evidence>
<evidence type="ECO:0008006" key="15">
    <source>
        <dbReference type="Google" id="ProtNLM"/>
    </source>
</evidence>
<dbReference type="RefSeq" id="WP_151178855.1">
    <property type="nucleotide sequence ID" value="NZ_CP042906.1"/>
</dbReference>
<organism evidence="13 14">
    <name type="scientific">Hypericibacter terrae</name>
    <dbReference type="NCBI Taxonomy" id="2602015"/>
    <lineage>
        <taxon>Bacteria</taxon>
        <taxon>Pseudomonadati</taxon>
        <taxon>Pseudomonadota</taxon>
        <taxon>Alphaproteobacteria</taxon>
        <taxon>Rhodospirillales</taxon>
        <taxon>Dongiaceae</taxon>
        <taxon>Hypericibacter</taxon>
    </lineage>
</organism>
<evidence type="ECO:0000256" key="6">
    <source>
        <dbReference type="ARBA" id="ARBA00022692"/>
    </source>
</evidence>
<evidence type="ECO:0000256" key="2">
    <source>
        <dbReference type="ARBA" id="ARBA00004922"/>
    </source>
</evidence>
<reference evidence="13 14" key="1">
    <citation type="submission" date="2019-08" db="EMBL/GenBank/DDBJ databases">
        <title>Hyperibacter terrae gen. nov., sp. nov. and Hyperibacter viscosus sp. nov., two new members in the family Rhodospirillaceae isolated from the rhizosphere of Hypericum perforatum.</title>
        <authorList>
            <person name="Noviana Z."/>
        </authorList>
    </citation>
    <scope>NUCLEOTIDE SEQUENCE [LARGE SCALE GENOMIC DNA]</scope>
    <source>
        <strain evidence="13 14">R5913</strain>
    </source>
</reference>
<sequence>MTQSRLSIVVPYRDRAEQLARFLPHMTVYFQRDKIDKSQPLRITVVEQEAGRPFNIGALRNVGFLLTEANCEQVCFHDVDYLPIWADYRPVDRPTRLLWYGAEKVKIEGSANLVVEHDPKKYFGGVVMFPAALFRRLNGYGNGYWGWGYEDTDMRIRCRAEGIALGYRDGTFESLVHRSNGFDTDGKPSPAHLANRRRCQINAKAIRDRQAHREEGLNSLRFDMLERGPLLDPTGAPYPHAERVLVRL</sequence>
<dbReference type="PANTHER" id="PTHR19300">
    <property type="entry name" value="BETA-1,4-GALACTOSYLTRANSFERASE"/>
    <property type="match status" value="1"/>
</dbReference>
<evidence type="ECO:0000256" key="3">
    <source>
        <dbReference type="ARBA" id="ARBA00005735"/>
    </source>
</evidence>
<dbReference type="AlphaFoldDB" id="A0A5J6MMH8"/>
<keyword evidence="8" id="KW-1133">Transmembrane helix</keyword>
<keyword evidence="4" id="KW-0328">Glycosyltransferase</keyword>
<keyword evidence="7" id="KW-0735">Signal-anchor</keyword>
<evidence type="ECO:0000259" key="12">
    <source>
        <dbReference type="Pfam" id="PF13733"/>
    </source>
</evidence>
<evidence type="ECO:0000256" key="9">
    <source>
        <dbReference type="ARBA" id="ARBA00023136"/>
    </source>
</evidence>
<dbReference type="EMBL" id="CP042906">
    <property type="protein sequence ID" value="QEX18728.1"/>
    <property type="molecule type" value="Genomic_DNA"/>
</dbReference>
<name>A0A5J6MMH8_9PROT</name>
<evidence type="ECO:0000256" key="1">
    <source>
        <dbReference type="ARBA" id="ARBA00004606"/>
    </source>
</evidence>
<evidence type="ECO:0000313" key="14">
    <source>
        <dbReference type="Proteomes" id="UP000326202"/>
    </source>
</evidence>
<dbReference type="PRINTS" id="PR02050">
    <property type="entry name" value="B14GALTRFASE"/>
</dbReference>
<dbReference type="Pfam" id="PF02709">
    <property type="entry name" value="Glyco_transf_7C"/>
    <property type="match status" value="1"/>
</dbReference>
<dbReference type="InterPro" id="IPR029044">
    <property type="entry name" value="Nucleotide-diphossugar_trans"/>
</dbReference>
<evidence type="ECO:0000256" key="5">
    <source>
        <dbReference type="ARBA" id="ARBA00022679"/>
    </source>
</evidence>
<evidence type="ECO:0000313" key="13">
    <source>
        <dbReference type="EMBL" id="QEX18728.1"/>
    </source>
</evidence>
<dbReference type="InterPro" id="IPR003859">
    <property type="entry name" value="Galactosyl_T"/>
</dbReference>
<dbReference type="Pfam" id="PF13733">
    <property type="entry name" value="Glyco_transf_7N"/>
    <property type="match status" value="1"/>
</dbReference>
<dbReference type="OrthoDB" id="9801954at2"/>
<evidence type="ECO:0000259" key="11">
    <source>
        <dbReference type="Pfam" id="PF02709"/>
    </source>
</evidence>
<feature type="domain" description="Galactosyltransferase N-terminal" evidence="12">
    <location>
        <begin position="3"/>
        <end position="84"/>
    </location>
</feature>
<keyword evidence="10" id="KW-0325">Glycoprotein</keyword>
<keyword evidence="14" id="KW-1185">Reference proteome</keyword>
<protein>
    <recommendedName>
        <fullName evidence="15">Galactosyltransferase C-terminal domain-containing protein</fullName>
    </recommendedName>
</protein>
<proteinExistence type="inferred from homology"/>
<comment type="pathway">
    <text evidence="2">Protein modification; protein glycosylation.</text>
</comment>
<evidence type="ECO:0000256" key="7">
    <source>
        <dbReference type="ARBA" id="ARBA00022968"/>
    </source>
</evidence>
<feature type="domain" description="Galactosyltransferase C-terminal" evidence="11">
    <location>
        <begin position="119"/>
        <end position="170"/>
    </location>
</feature>
<dbReference type="Gene3D" id="3.90.550.10">
    <property type="entry name" value="Spore Coat Polysaccharide Biosynthesis Protein SpsA, Chain A"/>
    <property type="match status" value="1"/>
</dbReference>
<dbReference type="GO" id="GO:0016020">
    <property type="term" value="C:membrane"/>
    <property type="evidence" value="ECO:0007669"/>
    <property type="project" value="UniProtKB-SubCell"/>
</dbReference>
<gene>
    <name evidence="13" type="ORF">FRZ44_40380</name>
</gene>
<dbReference type="InterPro" id="IPR027995">
    <property type="entry name" value="Galactosyl_T_N"/>
</dbReference>
<dbReference type="PANTHER" id="PTHR19300:SF57">
    <property type="entry name" value="BETA-1,4-N-ACETYLGALACTOSAMINYLTRANSFERASE"/>
    <property type="match status" value="1"/>
</dbReference>
<dbReference type="GO" id="GO:0005975">
    <property type="term" value="P:carbohydrate metabolic process"/>
    <property type="evidence" value="ECO:0007669"/>
    <property type="project" value="InterPro"/>
</dbReference>
<comment type="similarity">
    <text evidence="3">Belongs to the glycosyltransferase 7 family.</text>
</comment>
<keyword evidence="5" id="KW-0808">Transferase</keyword>